<dbReference type="CDD" id="cd01026">
    <property type="entry name" value="TOPRIM_OLD"/>
    <property type="match status" value="1"/>
</dbReference>
<dbReference type="PATRIC" id="fig|685038.3.peg.2028"/>
<evidence type="ECO:0000259" key="1">
    <source>
        <dbReference type="Pfam" id="PF13175"/>
    </source>
</evidence>
<dbReference type="Proteomes" id="UP000008614">
    <property type="component" value="Chromosome"/>
</dbReference>
<dbReference type="RefSeq" id="WP_000547409.1">
    <property type="nucleotide sequence ID" value="NC_017634.1"/>
</dbReference>
<dbReference type="InterPro" id="IPR034139">
    <property type="entry name" value="TOPRIM_OLD"/>
</dbReference>
<dbReference type="InterPro" id="IPR041685">
    <property type="entry name" value="AAA_GajA/Old/RecF-like"/>
</dbReference>
<evidence type="ECO:0000313" key="3">
    <source>
        <dbReference type="EMBL" id="ADR27424.1"/>
    </source>
</evidence>
<dbReference type="GO" id="GO:0004519">
    <property type="term" value="F:endonuclease activity"/>
    <property type="evidence" value="ECO:0007669"/>
    <property type="project" value="UniProtKB-KW"/>
</dbReference>
<keyword evidence="3" id="KW-0378">Hydrolase</keyword>
<proteinExistence type="predicted"/>
<dbReference type="Pfam" id="PF20469">
    <property type="entry name" value="OLD-like_TOPRIM"/>
    <property type="match status" value="1"/>
</dbReference>
<gene>
    <name evidence="3" type="ordered locus">NRG857_10045</name>
</gene>
<reference evidence="3 4" key="1">
    <citation type="journal article" date="2010" name="BMC Genomics">
        <title>Genome sequence of adherent-invasive Escherichia coli and comparative genomic analysis with other E. coli pathotypes.</title>
        <authorList>
            <person name="Nash J.H."/>
            <person name="Villegas A."/>
            <person name="Kropinski A.M."/>
            <person name="Aguilar-Valenzuela R."/>
            <person name="Konczy P."/>
            <person name="Mascarenhas M."/>
            <person name="Ziebell K."/>
            <person name="Torres A.G."/>
            <person name="Karmali M.A."/>
            <person name="Coombes B.K."/>
        </authorList>
    </citation>
    <scope>NUCLEOTIDE SEQUENCE [LARGE SCALE GENOMIC DNA]</scope>
    <source>
        <strain evidence="4">NRG 857C / AIEC</strain>
    </source>
</reference>
<evidence type="ECO:0000313" key="4">
    <source>
        <dbReference type="Proteomes" id="UP000008614"/>
    </source>
</evidence>
<keyword evidence="4" id="KW-1185">Reference proteome</keyword>
<name>A0A0H3EIQ0_ECO8N</name>
<feature type="domain" description="OLD protein-like TOPRIM" evidence="2">
    <location>
        <begin position="458"/>
        <end position="528"/>
    </location>
</feature>
<dbReference type="SUPFAM" id="SSF52540">
    <property type="entry name" value="P-loop containing nucleoside triphosphate hydrolases"/>
    <property type="match status" value="1"/>
</dbReference>
<organism evidence="3 4">
    <name type="scientific">Escherichia coli O83:H1 (strain NRG 857C / AIEC)</name>
    <dbReference type="NCBI Taxonomy" id="685038"/>
    <lineage>
        <taxon>Bacteria</taxon>
        <taxon>Pseudomonadati</taxon>
        <taxon>Pseudomonadota</taxon>
        <taxon>Gammaproteobacteria</taxon>
        <taxon>Enterobacterales</taxon>
        <taxon>Enterobacteriaceae</taxon>
        <taxon>Escherichia</taxon>
    </lineage>
</organism>
<dbReference type="PANTHER" id="PTHR43581">
    <property type="entry name" value="ATP/GTP PHOSPHATASE"/>
    <property type="match status" value="1"/>
</dbReference>
<protein>
    <submittedName>
        <fullName evidence="3">ATP-dependent OLD family endonuclease</fullName>
    </submittedName>
</protein>
<dbReference type="EMBL" id="CP001855">
    <property type="protein sequence ID" value="ADR27424.1"/>
    <property type="molecule type" value="Genomic_DNA"/>
</dbReference>
<evidence type="ECO:0000259" key="2">
    <source>
        <dbReference type="Pfam" id="PF20469"/>
    </source>
</evidence>
<dbReference type="HOGENOM" id="CLU_023912_1_0_6"/>
<dbReference type="PANTHER" id="PTHR43581:SF2">
    <property type="entry name" value="EXCINUCLEASE ATPASE SUBUNIT"/>
    <property type="match status" value="1"/>
</dbReference>
<dbReference type="InterPro" id="IPR027417">
    <property type="entry name" value="P-loop_NTPase"/>
</dbReference>
<sequence length="690" mass="76683">MHIHQVEIKNFRLLADAELVLEEQTTVIVGRNNSGKTSLSEIIRRFLADGSATFQLEDFSSSCYDRFCDALEALKEGMEDHLVRELIPAIELRLKFQYDPAQPQLGPLSPFVIDLDPACSEAQVVVRYELKDGHLTQFLESHTEMPLSREDRLAFLRILRERIPNNFCVKIWAEDPNDPDNRRELPPSALRGLVKSGFINAQRGLDDVTSRESDVLAKTVENLFATASSASAGTADKQIADALKGAVQDIQTQIDTNFGNQLNSLIPALETFGYPGLGGQELHTETLLDVSKLLSNFTKVRYSGYSGIALPESYNGLGTRNLIFILLQLAGFYKAFCAEVTEPGVHLIFIEEPEAHLHPQMQEVFIRQLAKIAQQLVDGTEDRRPWPVQFVVSTHSPHIANAAGFESIRYFLGAPAQGTREGVRKTKIKDLRKGLNHIPIEDKKFLHQYMTLTRCDLFFADKAILVEGLSERLLLPVIIKKLESAEPERPKLSSQYATVMEVGGAYAHLFFELLAFLELQSLIITDLDAVLRAGGQACAVHLGTYSSNACLKAWFSEDTPFTLAGLIARSDDDKARNGNRIAYQCAEVTDGPCGRTFEDAFILANSALFGLVGRNTQELEIEARDKAAEWKKSEFALKYAITETEWNAPKYIVDGIRWLAGSNELMTQDPVLAQVVEATTSIEEGASADV</sequence>
<accession>A0A0H3EIQ0</accession>
<dbReference type="Gene3D" id="3.40.50.300">
    <property type="entry name" value="P-loop containing nucleotide triphosphate hydrolases"/>
    <property type="match status" value="2"/>
</dbReference>
<keyword evidence="3" id="KW-0255">Endonuclease</keyword>
<dbReference type="AlphaFoldDB" id="A0A0H3EIQ0"/>
<feature type="domain" description="Endonuclease GajA/Old nuclease/RecF-like AAA" evidence="1">
    <location>
        <begin position="1"/>
        <end position="96"/>
    </location>
</feature>
<dbReference type="Pfam" id="PF13175">
    <property type="entry name" value="AAA_15"/>
    <property type="match status" value="2"/>
</dbReference>
<dbReference type="KEGG" id="eln:NRG857_10045"/>
<dbReference type="InterPro" id="IPR051396">
    <property type="entry name" value="Bact_Antivir_Def_Nuclease"/>
</dbReference>
<feature type="domain" description="Endonuclease GajA/Old nuclease/RecF-like AAA" evidence="1">
    <location>
        <begin position="195"/>
        <end position="400"/>
    </location>
</feature>
<keyword evidence="3" id="KW-0540">Nuclease</keyword>